<evidence type="ECO:0000256" key="1">
    <source>
        <dbReference type="SAM" id="Phobius"/>
    </source>
</evidence>
<dbReference type="RefSeq" id="WP_387979756.1">
    <property type="nucleotide sequence ID" value="NZ_JBHRWO010000021.1"/>
</dbReference>
<organism evidence="2 3">
    <name type="scientific">Glycomyces rhizosphaerae</name>
    <dbReference type="NCBI Taxonomy" id="2054422"/>
    <lineage>
        <taxon>Bacteria</taxon>
        <taxon>Bacillati</taxon>
        <taxon>Actinomycetota</taxon>
        <taxon>Actinomycetes</taxon>
        <taxon>Glycomycetales</taxon>
        <taxon>Glycomycetaceae</taxon>
        <taxon>Glycomyces</taxon>
    </lineage>
</organism>
<dbReference type="EMBL" id="JBHRWO010000021">
    <property type="protein sequence ID" value="MFC3495251.1"/>
    <property type="molecule type" value="Genomic_DNA"/>
</dbReference>
<keyword evidence="3" id="KW-1185">Reference proteome</keyword>
<evidence type="ECO:0000313" key="2">
    <source>
        <dbReference type="EMBL" id="MFC3495251.1"/>
    </source>
</evidence>
<feature type="transmembrane region" description="Helical" evidence="1">
    <location>
        <begin position="25"/>
        <end position="46"/>
    </location>
</feature>
<sequence length="71" mass="7729">MALWLRTAEPILDARGVFETVAVKIGAVLLVLGVLHVLNVLVLNGFRKRAHVDARTLATLEPPRRPQAHGA</sequence>
<keyword evidence="1" id="KW-0472">Membrane</keyword>
<keyword evidence="1" id="KW-0812">Transmembrane</keyword>
<evidence type="ECO:0000313" key="3">
    <source>
        <dbReference type="Proteomes" id="UP001595712"/>
    </source>
</evidence>
<accession>A0ABV7Q6W0</accession>
<comment type="caution">
    <text evidence="2">The sequence shown here is derived from an EMBL/GenBank/DDBJ whole genome shotgun (WGS) entry which is preliminary data.</text>
</comment>
<protein>
    <submittedName>
        <fullName evidence="2">Uncharacterized protein</fullName>
    </submittedName>
</protein>
<gene>
    <name evidence="2" type="ORF">ACFO8M_22415</name>
</gene>
<keyword evidence="1" id="KW-1133">Transmembrane helix</keyword>
<name>A0ABV7Q6W0_9ACTN</name>
<reference evidence="3" key="1">
    <citation type="journal article" date="2019" name="Int. J. Syst. Evol. Microbiol.">
        <title>The Global Catalogue of Microorganisms (GCM) 10K type strain sequencing project: providing services to taxonomists for standard genome sequencing and annotation.</title>
        <authorList>
            <consortium name="The Broad Institute Genomics Platform"/>
            <consortium name="The Broad Institute Genome Sequencing Center for Infectious Disease"/>
            <person name="Wu L."/>
            <person name="Ma J."/>
        </authorList>
    </citation>
    <scope>NUCLEOTIDE SEQUENCE [LARGE SCALE GENOMIC DNA]</scope>
    <source>
        <strain evidence="3">CGMCC 4.7396</strain>
    </source>
</reference>
<dbReference type="Proteomes" id="UP001595712">
    <property type="component" value="Unassembled WGS sequence"/>
</dbReference>
<proteinExistence type="predicted"/>